<dbReference type="NCBIfam" id="NF041551">
    <property type="entry name" value="YlcI_YnfO_N"/>
    <property type="match status" value="1"/>
</dbReference>
<dbReference type="RefSeq" id="WP_244939171.1">
    <property type="nucleotide sequence ID" value="NZ_VFPV01000004.1"/>
</dbReference>
<reference evidence="1 2" key="1">
    <citation type="submission" date="2019-06" db="EMBL/GenBank/DDBJ databases">
        <title>Genomic Encyclopedia of Archaeal and Bacterial Type Strains, Phase II (KMG-II): from individual species to whole genera.</title>
        <authorList>
            <person name="Goeker M."/>
        </authorList>
    </citation>
    <scope>NUCLEOTIDE SEQUENCE [LARGE SCALE GENOMIC DNA]</scope>
    <source>
        <strain evidence="1 2">DSM 7270</strain>
    </source>
</reference>
<evidence type="ECO:0000313" key="1">
    <source>
        <dbReference type="EMBL" id="TQM99444.1"/>
    </source>
</evidence>
<proteinExistence type="predicted"/>
<name>A0A543KWI3_9BURK</name>
<gene>
    <name evidence="1" type="ORF">BDD18_4103</name>
</gene>
<protein>
    <recommendedName>
        <fullName evidence="3">Prevent-host-death protein</fullName>
    </recommendedName>
</protein>
<dbReference type="EMBL" id="VFPV01000004">
    <property type="protein sequence ID" value="TQM99444.1"/>
    <property type="molecule type" value="Genomic_DNA"/>
</dbReference>
<accession>A0A543KWI3</accession>
<evidence type="ECO:0008006" key="3">
    <source>
        <dbReference type="Google" id="ProtNLM"/>
    </source>
</evidence>
<evidence type="ECO:0000313" key="2">
    <source>
        <dbReference type="Proteomes" id="UP000316993"/>
    </source>
</evidence>
<dbReference type="Proteomes" id="UP000316993">
    <property type="component" value="Unassembled WGS sequence"/>
</dbReference>
<sequence>MQIDYVSQARYSQIMKAATIPPIRIESAFRQEIEQALGDGETMASLVESAVRTEVSRRRDQTEFVRRGLASIARSEAEGDWIPAETVLAKLEAKVAAARKRQGGLSK</sequence>
<comment type="caution">
    <text evidence="1">The sequence shown here is derived from an EMBL/GenBank/DDBJ whole genome shotgun (WGS) entry which is preliminary data.</text>
</comment>
<dbReference type="AlphaFoldDB" id="A0A543KWI3"/>
<organism evidence="1 2">
    <name type="scientific">Acidovorax temperans</name>
    <dbReference type="NCBI Taxonomy" id="80878"/>
    <lineage>
        <taxon>Bacteria</taxon>
        <taxon>Pseudomonadati</taxon>
        <taxon>Pseudomonadota</taxon>
        <taxon>Betaproteobacteria</taxon>
        <taxon>Burkholderiales</taxon>
        <taxon>Comamonadaceae</taxon>
        <taxon>Acidovorax</taxon>
    </lineage>
</organism>